<evidence type="ECO:0000313" key="2">
    <source>
        <dbReference type="EMBL" id="MBD0383520.1"/>
    </source>
</evidence>
<evidence type="ECO:0000313" key="3">
    <source>
        <dbReference type="Proteomes" id="UP000650466"/>
    </source>
</evidence>
<accession>A0A926KT47</accession>
<feature type="transmembrane region" description="Helical" evidence="1">
    <location>
        <begin position="20"/>
        <end position="40"/>
    </location>
</feature>
<keyword evidence="1" id="KW-0472">Membrane</keyword>
<proteinExistence type="predicted"/>
<dbReference type="Proteomes" id="UP000650466">
    <property type="component" value="Unassembled WGS sequence"/>
</dbReference>
<keyword evidence="1" id="KW-0812">Transmembrane</keyword>
<dbReference type="EMBL" id="JACVVD010000011">
    <property type="protein sequence ID" value="MBD0383520.1"/>
    <property type="molecule type" value="Genomic_DNA"/>
</dbReference>
<comment type="caution">
    <text evidence="2">The sequence shown here is derived from an EMBL/GenBank/DDBJ whole genome shotgun (WGS) entry which is preliminary data.</text>
</comment>
<organism evidence="2 3">
    <name type="scientific">Paenibacillus sedimenti</name>
    <dbReference type="NCBI Taxonomy" id="2770274"/>
    <lineage>
        <taxon>Bacteria</taxon>
        <taxon>Bacillati</taxon>
        <taxon>Bacillota</taxon>
        <taxon>Bacilli</taxon>
        <taxon>Bacillales</taxon>
        <taxon>Paenibacillaceae</taxon>
        <taxon>Paenibacillus</taxon>
    </lineage>
</organism>
<gene>
    <name evidence="2" type="ORF">ICC18_25785</name>
</gene>
<keyword evidence="1" id="KW-1133">Transmembrane helix</keyword>
<name>A0A926KT47_9BACL</name>
<evidence type="ECO:0000256" key="1">
    <source>
        <dbReference type="SAM" id="Phobius"/>
    </source>
</evidence>
<dbReference type="AlphaFoldDB" id="A0A926KT47"/>
<sequence length="89" mass="10405">MSALQWFLEKKTALFQWKSWTILHTFASINFTLFTIRGLVSLLKRITQTSVEEEWNLFESKINIDLFSPGLIGSIAAIKSPHHHYEQIR</sequence>
<keyword evidence="3" id="KW-1185">Reference proteome</keyword>
<reference evidence="2" key="1">
    <citation type="submission" date="2020-09" db="EMBL/GenBank/DDBJ databases">
        <title>Draft Genome Sequence of Paenibacillus sp. WST5.</title>
        <authorList>
            <person name="Bao Z."/>
        </authorList>
    </citation>
    <scope>NUCLEOTIDE SEQUENCE</scope>
    <source>
        <strain evidence="2">WST5</strain>
    </source>
</reference>
<protein>
    <submittedName>
        <fullName evidence="2">Uncharacterized protein</fullName>
    </submittedName>
</protein>